<dbReference type="InterPro" id="IPR001787">
    <property type="entry name" value="Ribosomal_bL21"/>
</dbReference>
<comment type="function">
    <text evidence="7 8">This protein binds to 23S rRNA.</text>
</comment>
<dbReference type="GO" id="GO:0003735">
    <property type="term" value="F:structural constituent of ribosome"/>
    <property type="evidence" value="ECO:0007669"/>
    <property type="project" value="InterPro"/>
</dbReference>
<proteinExistence type="inferred from homology"/>
<dbReference type="GO" id="GO:0009507">
    <property type="term" value="C:chloroplast"/>
    <property type="evidence" value="ECO:0007669"/>
    <property type="project" value="UniProtKB-SubCell"/>
</dbReference>
<protein>
    <recommendedName>
        <fullName evidence="7">Large ribosomal subunit protein bL21c</fullName>
    </recommendedName>
</protein>
<dbReference type="RefSeq" id="YP_009398378.1">
    <property type="nucleotide sequence ID" value="NC_035292.1"/>
</dbReference>
<dbReference type="Pfam" id="PF00829">
    <property type="entry name" value="Ribosomal_L21p"/>
    <property type="match status" value="1"/>
</dbReference>
<evidence type="ECO:0000313" key="9">
    <source>
        <dbReference type="EMBL" id="ARW67564.1"/>
    </source>
</evidence>
<evidence type="ECO:0000256" key="4">
    <source>
        <dbReference type="ARBA" id="ARBA00022884"/>
    </source>
</evidence>
<dbReference type="InterPro" id="IPR018258">
    <property type="entry name" value="Ribosomal_bL21_CS"/>
</dbReference>
<dbReference type="AlphaFoldDB" id="A0A1Z1MP90"/>
<dbReference type="GO" id="GO:0019843">
    <property type="term" value="F:rRNA binding"/>
    <property type="evidence" value="ECO:0007669"/>
    <property type="project" value="UniProtKB-UniRule"/>
</dbReference>
<reference evidence="9" key="1">
    <citation type="journal article" date="2017" name="J. Phycol.">
        <title>Analysis of chloroplast genomes and a supermatrix inform reclassification of the Rhodomelaceae (Rhodophyta).</title>
        <authorList>
            <person name="Diaz-Tapia P."/>
            <person name="Maggs C.A."/>
            <person name="West J.A."/>
            <person name="Verbruggen H."/>
        </authorList>
    </citation>
    <scope>NUCLEOTIDE SEQUENCE</scope>
    <source>
        <strain evidence="9">PD1509</strain>
    </source>
</reference>
<evidence type="ECO:0000256" key="1">
    <source>
        <dbReference type="ARBA" id="ARBA00008563"/>
    </source>
</evidence>
<keyword evidence="5 7" id="KW-0689">Ribosomal protein</keyword>
<dbReference type="HAMAP" id="MF_01363">
    <property type="entry name" value="Ribosomal_bL21"/>
    <property type="match status" value="1"/>
</dbReference>
<dbReference type="InterPro" id="IPR036164">
    <property type="entry name" value="bL21-like_sf"/>
</dbReference>
<organism evidence="9">
    <name type="scientific">Lophocladia kuetzingii</name>
    <dbReference type="NCBI Taxonomy" id="675577"/>
    <lineage>
        <taxon>Eukaryota</taxon>
        <taxon>Rhodophyta</taxon>
        <taxon>Florideophyceae</taxon>
        <taxon>Rhodymeniophycidae</taxon>
        <taxon>Ceramiales</taxon>
        <taxon>Rhodomelaceae</taxon>
        <taxon>Lophothalieae</taxon>
        <taxon>Lophocladia</taxon>
    </lineage>
</organism>
<keyword evidence="6 7" id="KW-0687">Ribonucleoprotein</keyword>
<dbReference type="GeneID" id="33360901"/>
<evidence type="ECO:0000256" key="5">
    <source>
        <dbReference type="ARBA" id="ARBA00022980"/>
    </source>
</evidence>
<keyword evidence="9" id="KW-0150">Chloroplast</keyword>
<evidence type="ECO:0000256" key="6">
    <source>
        <dbReference type="ARBA" id="ARBA00023274"/>
    </source>
</evidence>
<dbReference type="NCBIfam" id="TIGR00061">
    <property type="entry name" value="L21"/>
    <property type="match status" value="1"/>
</dbReference>
<comment type="subcellular location">
    <subcellularLocation>
        <location evidence="7">Plastid</location>
        <location evidence="7">Chloroplast</location>
    </subcellularLocation>
</comment>
<keyword evidence="2 9" id="KW-0934">Plastid</keyword>
<accession>A0A1Z1MP90</accession>
<name>A0A1Z1MP90_9FLOR</name>
<evidence type="ECO:0000256" key="7">
    <source>
        <dbReference type="HAMAP-Rule" id="MF_01363"/>
    </source>
</evidence>
<sequence>MVYAVVDIGGNQIIVEPGKFYDVNYICAEPGDLINLNRVLFFSDSNNQFSLGNPCLSAVVIKAKILRHVKGKKITVFKMKSKKNYRIKQGHRQKRTRLLVEDIIS</sequence>
<dbReference type="GO" id="GO:0006412">
    <property type="term" value="P:translation"/>
    <property type="evidence" value="ECO:0007669"/>
    <property type="project" value="UniProtKB-UniRule"/>
</dbReference>
<evidence type="ECO:0000256" key="2">
    <source>
        <dbReference type="ARBA" id="ARBA00022640"/>
    </source>
</evidence>
<evidence type="ECO:0000256" key="3">
    <source>
        <dbReference type="ARBA" id="ARBA00022730"/>
    </source>
</evidence>
<dbReference type="EMBL" id="MF101448">
    <property type="protein sequence ID" value="ARW67564.1"/>
    <property type="molecule type" value="Genomic_DNA"/>
</dbReference>
<evidence type="ECO:0000256" key="8">
    <source>
        <dbReference type="RuleBase" id="RU000563"/>
    </source>
</evidence>
<keyword evidence="4 7" id="KW-0694">RNA-binding</keyword>
<comment type="subunit">
    <text evidence="7 8">Part of the 50S ribosomal subunit.</text>
</comment>
<keyword evidence="3 7" id="KW-0699">rRNA-binding</keyword>
<dbReference type="PROSITE" id="PS01169">
    <property type="entry name" value="RIBOSOMAL_L21"/>
    <property type="match status" value="1"/>
</dbReference>
<gene>
    <name evidence="7 9" type="primary">rpl21</name>
</gene>
<comment type="similarity">
    <text evidence="1 7 8">Belongs to the bacterial ribosomal protein bL21 family.</text>
</comment>
<dbReference type="PANTHER" id="PTHR21349">
    <property type="entry name" value="50S RIBOSOMAL PROTEIN L21"/>
    <property type="match status" value="1"/>
</dbReference>
<geneLocation type="chloroplast" evidence="9"/>
<dbReference type="SUPFAM" id="SSF141091">
    <property type="entry name" value="L21p-like"/>
    <property type="match status" value="1"/>
</dbReference>
<dbReference type="PANTHER" id="PTHR21349:SF7">
    <property type="entry name" value="LARGE RIBOSOMAL SUBUNIT PROTEIN BL21C"/>
    <property type="match status" value="1"/>
</dbReference>
<dbReference type="InterPro" id="IPR028909">
    <property type="entry name" value="bL21-like"/>
</dbReference>
<dbReference type="GO" id="GO:0005762">
    <property type="term" value="C:mitochondrial large ribosomal subunit"/>
    <property type="evidence" value="ECO:0007669"/>
    <property type="project" value="TreeGrafter"/>
</dbReference>